<dbReference type="Pfam" id="PF19314">
    <property type="entry name" value="DUF5917"/>
    <property type="match status" value="1"/>
</dbReference>
<dbReference type="Pfam" id="PF19311">
    <property type="entry name" value="KELAA"/>
    <property type="match status" value="1"/>
</dbReference>
<dbReference type="PANTHER" id="PTHR21705:SF11">
    <property type="entry name" value="FHIP FAMILY PROTEIN CG3558"/>
    <property type="match status" value="1"/>
</dbReference>
<organism evidence="5 6">
    <name type="scientific">Tetranychus urticae</name>
    <name type="common">Two-spotted spider mite</name>
    <dbReference type="NCBI Taxonomy" id="32264"/>
    <lineage>
        <taxon>Eukaryota</taxon>
        <taxon>Metazoa</taxon>
        <taxon>Ecdysozoa</taxon>
        <taxon>Arthropoda</taxon>
        <taxon>Chelicerata</taxon>
        <taxon>Arachnida</taxon>
        <taxon>Acari</taxon>
        <taxon>Acariformes</taxon>
        <taxon>Trombidiformes</taxon>
        <taxon>Prostigmata</taxon>
        <taxon>Eleutherengona</taxon>
        <taxon>Raphignathae</taxon>
        <taxon>Tetranychoidea</taxon>
        <taxon>Tetranychidae</taxon>
        <taxon>Tetranychus</taxon>
    </lineage>
</organism>
<feature type="compositionally biased region" description="Polar residues" evidence="3">
    <location>
        <begin position="701"/>
        <end position="714"/>
    </location>
</feature>
<dbReference type="InterPro" id="IPR045668">
    <property type="entry name" value="FHIP_KELAA_motif"/>
</dbReference>
<proteinExistence type="inferred from homology"/>
<keyword evidence="6" id="KW-1185">Reference proteome</keyword>
<dbReference type="Proteomes" id="UP000015104">
    <property type="component" value="Unassembled WGS sequence"/>
</dbReference>
<evidence type="ECO:0000256" key="1">
    <source>
        <dbReference type="ARBA" id="ARBA00024336"/>
    </source>
</evidence>
<dbReference type="InterPro" id="IPR045669">
    <property type="entry name" value="FHIP_C"/>
</dbReference>
<evidence type="ECO:0000313" key="5">
    <source>
        <dbReference type="EnsemblMetazoa" id="tetur07g06190.1"/>
    </source>
</evidence>
<dbReference type="AlphaFoldDB" id="T1K9U3"/>
<dbReference type="EnsemblMetazoa" id="tetur07g06190.1">
    <property type="protein sequence ID" value="tetur07g06190.1"/>
    <property type="gene ID" value="tetur07g06190"/>
</dbReference>
<keyword evidence="2" id="KW-0175">Coiled coil</keyword>
<evidence type="ECO:0000256" key="2">
    <source>
        <dbReference type="SAM" id="Coils"/>
    </source>
</evidence>
<protein>
    <recommendedName>
        <fullName evidence="4">FHF complex subunit HOOK-interacting protein C-terminal domain-containing protein</fullName>
    </recommendedName>
</protein>
<dbReference type="Pfam" id="PF10257">
    <property type="entry name" value="RAI16-like"/>
    <property type="match status" value="1"/>
</dbReference>
<dbReference type="STRING" id="32264.T1K9U3"/>
<feature type="domain" description="FHF complex subunit HOOK-interacting protein C-terminal" evidence="4">
    <location>
        <begin position="599"/>
        <end position="690"/>
    </location>
</feature>
<accession>T1K9U3</accession>
<dbReference type="eggNOG" id="KOG3695">
    <property type="taxonomic scope" value="Eukaryota"/>
</dbReference>
<name>T1K9U3_TETUR</name>
<feature type="region of interest" description="Disordered" evidence="3">
    <location>
        <begin position="692"/>
        <end position="723"/>
    </location>
</feature>
<reference evidence="6" key="1">
    <citation type="submission" date="2011-08" db="EMBL/GenBank/DDBJ databases">
        <authorList>
            <person name="Rombauts S."/>
        </authorList>
    </citation>
    <scope>NUCLEOTIDE SEQUENCE</scope>
    <source>
        <strain evidence="6">London</strain>
    </source>
</reference>
<dbReference type="EMBL" id="CAEY01001893">
    <property type="status" value="NOT_ANNOTATED_CDS"/>
    <property type="molecule type" value="Genomic_DNA"/>
</dbReference>
<evidence type="ECO:0000256" key="3">
    <source>
        <dbReference type="SAM" id="MobiDB-lite"/>
    </source>
</evidence>
<evidence type="ECO:0000259" key="4">
    <source>
        <dbReference type="Pfam" id="PF19314"/>
    </source>
</evidence>
<dbReference type="PANTHER" id="PTHR21705">
    <property type="entry name" value="RAI16 PROTEIN-RELATED"/>
    <property type="match status" value="1"/>
</dbReference>
<evidence type="ECO:0000313" key="6">
    <source>
        <dbReference type="Proteomes" id="UP000015104"/>
    </source>
</evidence>
<reference evidence="5" key="2">
    <citation type="submission" date="2015-06" db="UniProtKB">
        <authorList>
            <consortium name="EnsemblMetazoa"/>
        </authorList>
    </citation>
    <scope>IDENTIFICATION</scope>
</reference>
<dbReference type="HOGENOM" id="CLU_007807_0_0_1"/>
<comment type="similarity">
    <text evidence="1">Belongs to the FHIP family.</text>
</comment>
<dbReference type="InterPro" id="IPR019384">
    <property type="entry name" value="FHIP"/>
</dbReference>
<feature type="coiled-coil region" evidence="2">
    <location>
        <begin position="661"/>
        <end position="688"/>
    </location>
</feature>
<sequence>MPLDPSIMLATFKNHWYQTSHIMTTKTATSNGFNPQVPKSKLITSDDISSVVNNIDQMIALLLREANNFKSTETNNANTGSFQPTTNSILDYFLKEKILTTIFNWGRDVGEFTNTMKLEQLKIYELLITQYNKTDCIFQPSVIKPLHKLLSTCSKTCPLEVEKRLVVLLNTICSCIGQNNHLLKLFFIPDDDHQTKTNENCTEVNSDIKPAYFQDRKEVESRFLVFSLLLSFVHREGIIGQQAREGLLQIMPISQTNEALSQYIANYSNLCPVMVTILSGLYSSLPRKLTSLNDRIQIIEEDIHEKFELQIFLSALDFCNAVVQMSHPTIKKQMVDLIFQGFLVPVIGPALHEDTVQQIITTTAYLELCLRRVTEPDLLKIFLKFVCVEKFDENRILNTLIARIQATTKLSLITLVLIRTIIDLDCEDVILELLLRYLIDCKNIFDDKHDNDCGSDTSLQFLNSVKKLFTLVPTFSQVSLRSSLNVNNDPLSYQNQYEQKAISTLSHVQTDYFANYFNYLDEAHTAILSCKQKTHSWISKYETKSLNGTNDSQIVSPPSDSGIFLTTSSSSNLDSQKFATDCNDQSLFESCHNSEAEIIGPFLSNLLSRLSQLPFNDFHVNLQLTGLITRLATFPEFHLKSLFLNCDLKLHRNVRSLFSILNALKKQLEEMSTKIDDFHEQYVKEKQNLSLSTLPGRRNGSVLSEGSDTLSTKSNSDKKAGKKRRSFKSFLPWVNSNPKLQECPSLESLDNGYKFINKKVFIEEDEGIDGSSKASENLRIIHAAIVFEEFVKELAAISLEHYLLSDIDPDQSHYYELISQNYLMNFIS</sequence>